<sequence length="79" mass="8531">MSKVILSFLLLMVLQSVLTEGKDPSKPSRGTVAICPNGKVEDVNGKCVPAFEQIQTRGLNDECPKTWGKTADGKCLQPL</sequence>
<evidence type="ECO:0000313" key="2">
    <source>
        <dbReference type="EMBL" id="KAL0277261.1"/>
    </source>
</evidence>
<keyword evidence="1" id="KW-0732">Signal</keyword>
<proteinExistence type="predicted"/>
<dbReference type="AlphaFoldDB" id="A0AAW2I5R5"/>
<name>A0AAW2I5R5_9NEOP</name>
<organism evidence="2">
    <name type="scientific">Menopon gallinae</name>
    <name type="common">poultry shaft louse</name>
    <dbReference type="NCBI Taxonomy" id="328185"/>
    <lineage>
        <taxon>Eukaryota</taxon>
        <taxon>Metazoa</taxon>
        <taxon>Ecdysozoa</taxon>
        <taxon>Arthropoda</taxon>
        <taxon>Hexapoda</taxon>
        <taxon>Insecta</taxon>
        <taxon>Pterygota</taxon>
        <taxon>Neoptera</taxon>
        <taxon>Paraneoptera</taxon>
        <taxon>Psocodea</taxon>
        <taxon>Troctomorpha</taxon>
        <taxon>Phthiraptera</taxon>
        <taxon>Amblycera</taxon>
        <taxon>Menoponidae</taxon>
        <taxon>Menopon</taxon>
    </lineage>
</organism>
<protein>
    <submittedName>
        <fullName evidence="2">Uncharacterized protein</fullName>
    </submittedName>
</protein>
<feature type="signal peptide" evidence="1">
    <location>
        <begin position="1"/>
        <end position="19"/>
    </location>
</feature>
<evidence type="ECO:0000256" key="1">
    <source>
        <dbReference type="SAM" id="SignalP"/>
    </source>
</evidence>
<dbReference type="EMBL" id="JARGDH010000002">
    <property type="protein sequence ID" value="KAL0277261.1"/>
    <property type="molecule type" value="Genomic_DNA"/>
</dbReference>
<comment type="caution">
    <text evidence="2">The sequence shown here is derived from an EMBL/GenBank/DDBJ whole genome shotgun (WGS) entry which is preliminary data.</text>
</comment>
<accession>A0AAW2I5R5</accession>
<reference evidence="2" key="1">
    <citation type="journal article" date="2024" name="Gigascience">
        <title>Chromosome-level genome of the poultry shaft louse Menopon gallinae provides insight into the host-switching and adaptive evolution of parasitic lice.</title>
        <authorList>
            <person name="Xu Y."/>
            <person name="Ma L."/>
            <person name="Liu S."/>
            <person name="Liang Y."/>
            <person name="Liu Q."/>
            <person name="He Z."/>
            <person name="Tian L."/>
            <person name="Duan Y."/>
            <person name="Cai W."/>
            <person name="Li H."/>
            <person name="Song F."/>
        </authorList>
    </citation>
    <scope>NUCLEOTIDE SEQUENCE</scope>
    <source>
        <strain evidence="2">Cailab_2023a</strain>
    </source>
</reference>
<gene>
    <name evidence="2" type="ORF">PYX00_004611</name>
</gene>
<feature type="chain" id="PRO_5043856288" evidence="1">
    <location>
        <begin position="20"/>
        <end position="79"/>
    </location>
</feature>